<feature type="region of interest" description="Disordered" evidence="1">
    <location>
        <begin position="73"/>
        <end position="95"/>
    </location>
</feature>
<dbReference type="EMBL" id="CAJDYZ010011076">
    <property type="protein sequence ID" value="CAD1478858.1"/>
    <property type="molecule type" value="Genomic_DNA"/>
</dbReference>
<sequence length="95" mass="11083">MCKGGVFESEARVNEKRRTRGMCAYRLVQSCRSIERKGMIKNTYTILRKEIHETKNVTKQKEFCTIPHLPTGRLTHVSETTSTPLQEGREKEQER</sequence>
<evidence type="ECO:0000313" key="3">
    <source>
        <dbReference type="Proteomes" id="UP000752696"/>
    </source>
</evidence>
<name>A0A6V7HF95_9HYME</name>
<evidence type="ECO:0000313" key="2">
    <source>
        <dbReference type="EMBL" id="CAD1478858.1"/>
    </source>
</evidence>
<dbReference type="AlphaFoldDB" id="A0A6V7HF95"/>
<organism evidence="2 3">
    <name type="scientific">Heterotrigona itama</name>
    <dbReference type="NCBI Taxonomy" id="395501"/>
    <lineage>
        <taxon>Eukaryota</taxon>
        <taxon>Metazoa</taxon>
        <taxon>Ecdysozoa</taxon>
        <taxon>Arthropoda</taxon>
        <taxon>Hexapoda</taxon>
        <taxon>Insecta</taxon>
        <taxon>Pterygota</taxon>
        <taxon>Neoptera</taxon>
        <taxon>Endopterygota</taxon>
        <taxon>Hymenoptera</taxon>
        <taxon>Apocrita</taxon>
        <taxon>Aculeata</taxon>
        <taxon>Apoidea</taxon>
        <taxon>Anthophila</taxon>
        <taxon>Apidae</taxon>
        <taxon>Heterotrigona</taxon>
    </lineage>
</organism>
<keyword evidence="3" id="KW-1185">Reference proteome</keyword>
<comment type="caution">
    <text evidence="2">The sequence shown here is derived from an EMBL/GenBank/DDBJ whole genome shotgun (WGS) entry which is preliminary data.</text>
</comment>
<gene>
    <name evidence="2" type="ORF">MHI_LOCUS828654</name>
</gene>
<protein>
    <submittedName>
        <fullName evidence="2">Uncharacterized protein</fullName>
    </submittedName>
</protein>
<accession>A0A6V7HF95</accession>
<dbReference type="Proteomes" id="UP000752696">
    <property type="component" value="Unassembled WGS sequence"/>
</dbReference>
<evidence type="ECO:0000256" key="1">
    <source>
        <dbReference type="SAM" id="MobiDB-lite"/>
    </source>
</evidence>
<reference evidence="2" key="1">
    <citation type="submission" date="2020-07" db="EMBL/GenBank/DDBJ databases">
        <authorList>
            <person name="Nazaruddin N."/>
        </authorList>
    </citation>
    <scope>NUCLEOTIDE SEQUENCE</scope>
</reference>
<proteinExistence type="predicted"/>